<dbReference type="Proteomes" id="UP000886998">
    <property type="component" value="Unassembled WGS sequence"/>
</dbReference>
<comment type="caution">
    <text evidence="1">The sequence shown here is derived from an EMBL/GenBank/DDBJ whole genome shotgun (WGS) entry which is preliminary data.</text>
</comment>
<accession>A0A8X6XFR2</accession>
<proteinExistence type="predicted"/>
<dbReference type="AlphaFoldDB" id="A0A8X6XFR2"/>
<gene>
    <name evidence="1" type="ORF">TNIN_312531</name>
</gene>
<protein>
    <submittedName>
        <fullName evidence="1">Uncharacterized protein</fullName>
    </submittedName>
</protein>
<sequence>MTRMHIKCTVSKTGNLYTKNPSNKSRAETKNKFINFASFVKKLLVSFSIKIADTNTQKENERFPKVRAMILVSMETTRYRRCCGISQSKHEVGYSLDAREDFSTAAG</sequence>
<evidence type="ECO:0000313" key="1">
    <source>
        <dbReference type="EMBL" id="GFY52987.1"/>
    </source>
</evidence>
<reference evidence="1" key="1">
    <citation type="submission" date="2020-08" db="EMBL/GenBank/DDBJ databases">
        <title>Multicomponent nature underlies the extraordinary mechanical properties of spider dragline silk.</title>
        <authorList>
            <person name="Kono N."/>
            <person name="Nakamura H."/>
            <person name="Mori M."/>
            <person name="Yoshida Y."/>
            <person name="Ohtoshi R."/>
            <person name="Malay A.D."/>
            <person name="Moran D.A.P."/>
            <person name="Tomita M."/>
            <person name="Numata K."/>
            <person name="Arakawa K."/>
        </authorList>
    </citation>
    <scope>NUCLEOTIDE SEQUENCE</scope>
</reference>
<dbReference type="EMBL" id="BMAV01009006">
    <property type="protein sequence ID" value="GFY52987.1"/>
    <property type="molecule type" value="Genomic_DNA"/>
</dbReference>
<name>A0A8X6XFR2_9ARAC</name>
<keyword evidence="2" id="KW-1185">Reference proteome</keyword>
<evidence type="ECO:0000313" key="2">
    <source>
        <dbReference type="Proteomes" id="UP000886998"/>
    </source>
</evidence>
<organism evidence="1 2">
    <name type="scientific">Trichonephila inaurata madagascariensis</name>
    <dbReference type="NCBI Taxonomy" id="2747483"/>
    <lineage>
        <taxon>Eukaryota</taxon>
        <taxon>Metazoa</taxon>
        <taxon>Ecdysozoa</taxon>
        <taxon>Arthropoda</taxon>
        <taxon>Chelicerata</taxon>
        <taxon>Arachnida</taxon>
        <taxon>Araneae</taxon>
        <taxon>Araneomorphae</taxon>
        <taxon>Entelegynae</taxon>
        <taxon>Araneoidea</taxon>
        <taxon>Nephilidae</taxon>
        <taxon>Trichonephila</taxon>
        <taxon>Trichonephila inaurata</taxon>
    </lineage>
</organism>